<evidence type="ECO:0000313" key="3">
    <source>
        <dbReference type="Proteomes" id="UP000434172"/>
    </source>
</evidence>
<evidence type="ECO:0000256" key="1">
    <source>
        <dbReference type="SAM" id="MobiDB-lite"/>
    </source>
</evidence>
<dbReference type="EMBL" id="WOWK01000169">
    <property type="protein sequence ID" value="KAF0316178.1"/>
    <property type="molecule type" value="Genomic_DNA"/>
</dbReference>
<sequence length="127" mass="14190">MQVEREKKKRACLCVVAGGLSPSQRADGAGELEKKRQDSGNGKQASRPVLEWEFENEVDKRGRNCTRDRASLAIYSQTGQVETAEDRTASRNAKCKCRRRKRSGRCWGGQSSGRCRGERTAEIRGDV</sequence>
<keyword evidence="3" id="KW-1185">Reference proteome</keyword>
<reference evidence="2 3" key="1">
    <citation type="submission" date="2019-12" db="EMBL/GenBank/DDBJ databases">
        <title>A genome sequence resource for the geographically widespread anthracnose pathogen Colletotrichum asianum.</title>
        <authorList>
            <person name="Meng Y."/>
        </authorList>
    </citation>
    <scope>NUCLEOTIDE SEQUENCE [LARGE SCALE GENOMIC DNA]</scope>
    <source>
        <strain evidence="2 3">ICMP 18580</strain>
    </source>
</reference>
<dbReference type="Proteomes" id="UP000434172">
    <property type="component" value="Unassembled WGS sequence"/>
</dbReference>
<evidence type="ECO:0000313" key="2">
    <source>
        <dbReference type="EMBL" id="KAF0316178.1"/>
    </source>
</evidence>
<accession>A0A8H3ZEJ4</accession>
<protein>
    <submittedName>
        <fullName evidence="2">Uncharacterized protein</fullName>
    </submittedName>
</protein>
<name>A0A8H3ZEJ4_9PEZI</name>
<feature type="region of interest" description="Disordered" evidence="1">
    <location>
        <begin position="20"/>
        <end position="49"/>
    </location>
</feature>
<comment type="caution">
    <text evidence="2">The sequence shown here is derived from an EMBL/GenBank/DDBJ whole genome shotgun (WGS) entry which is preliminary data.</text>
</comment>
<dbReference type="AlphaFoldDB" id="A0A8H3ZEJ4"/>
<organism evidence="2 3">
    <name type="scientific">Colletotrichum asianum</name>
    <dbReference type="NCBI Taxonomy" id="702518"/>
    <lineage>
        <taxon>Eukaryota</taxon>
        <taxon>Fungi</taxon>
        <taxon>Dikarya</taxon>
        <taxon>Ascomycota</taxon>
        <taxon>Pezizomycotina</taxon>
        <taxon>Sordariomycetes</taxon>
        <taxon>Hypocreomycetidae</taxon>
        <taxon>Glomerellales</taxon>
        <taxon>Glomerellaceae</taxon>
        <taxon>Colletotrichum</taxon>
        <taxon>Colletotrichum gloeosporioides species complex</taxon>
    </lineage>
</organism>
<gene>
    <name evidence="2" type="ORF">GQ607_016603</name>
</gene>
<proteinExistence type="predicted"/>